<evidence type="ECO:0000313" key="3">
    <source>
        <dbReference type="Proteomes" id="UP000800039"/>
    </source>
</evidence>
<name>A0A9P4G6Z2_9PLEO</name>
<dbReference type="AlphaFoldDB" id="A0A9P4G6Z2"/>
<comment type="caution">
    <text evidence="2">The sequence shown here is derived from an EMBL/GenBank/DDBJ whole genome shotgun (WGS) entry which is preliminary data.</text>
</comment>
<evidence type="ECO:0000256" key="1">
    <source>
        <dbReference type="SAM" id="Phobius"/>
    </source>
</evidence>
<evidence type="ECO:0000313" key="2">
    <source>
        <dbReference type="EMBL" id="KAF1840180.1"/>
    </source>
</evidence>
<organism evidence="2 3">
    <name type="scientific">Cucurbitaria berberidis CBS 394.84</name>
    <dbReference type="NCBI Taxonomy" id="1168544"/>
    <lineage>
        <taxon>Eukaryota</taxon>
        <taxon>Fungi</taxon>
        <taxon>Dikarya</taxon>
        <taxon>Ascomycota</taxon>
        <taxon>Pezizomycotina</taxon>
        <taxon>Dothideomycetes</taxon>
        <taxon>Pleosporomycetidae</taxon>
        <taxon>Pleosporales</taxon>
        <taxon>Pleosporineae</taxon>
        <taxon>Cucurbitariaceae</taxon>
        <taxon>Cucurbitaria</taxon>
    </lineage>
</organism>
<keyword evidence="3" id="KW-1185">Reference proteome</keyword>
<dbReference type="Proteomes" id="UP000800039">
    <property type="component" value="Unassembled WGS sequence"/>
</dbReference>
<reference evidence="2" key="1">
    <citation type="submission" date="2020-01" db="EMBL/GenBank/DDBJ databases">
        <authorList>
            <consortium name="DOE Joint Genome Institute"/>
            <person name="Haridas S."/>
            <person name="Albert R."/>
            <person name="Binder M."/>
            <person name="Bloem J."/>
            <person name="Labutti K."/>
            <person name="Salamov A."/>
            <person name="Andreopoulos B."/>
            <person name="Baker S.E."/>
            <person name="Barry K."/>
            <person name="Bills G."/>
            <person name="Bluhm B.H."/>
            <person name="Cannon C."/>
            <person name="Castanera R."/>
            <person name="Culley D.E."/>
            <person name="Daum C."/>
            <person name="Ezra D."/>
            <person name="Gonzalez J.B."/>
            <person name="Henrissat B."/>
            <person name="Kuo A."/>
            <person name="Liang C."/>
            <person name="Lipzen A."/>
            <person name="Lutzoni F."/>
            <person name="Magnuson J."/>
            <person name="Mondo S."/>
            <person name="Nolan M."/>
            <person name="Ohm R."/>
            <person name="Pangilinan J."/>
            <person name="Park H.-J."/>
            <person name="Ramirez L."/>
            <person name="Alfaro M."/>
            <person name="Sun H."/>
            <person name="Tritt A."/>
            <person name="Yoshinaga Y."/>
            <person name="Zwiers L.-H."/>
            <person name="Turgeon B.G."/>
            <person name="Goodwin S.B."/>
            <person name="Spatafora J.W."/>
            <person name="Crous P.W."/>
            <person name="Grigoriev I.V."/>
        </authorList>
    </citation>
    <scope>NUCLEOTIDE SEQUENCE</scope>
    <source>
        <strain evidence="2">CBS 394.84</strain>
    </source>
</reference>
<dbReference type="EMBL" id="ML976620">
    <property type="protein sequence ID" value="KAF1840180.1"/>
    <property type="molecule type" value="Genomic_DNA"/>
</dbReference>
<keyword evidence="1" id="KW-0812">Transmembrane</keyword>
<sequence>MAPSTSTSSAATLRIPLRRFATQVFFSALANLITGLLQRWNILYISGLVALVCVPYADLALSFRNPLAKIRSPQYCISLSMCLGYLHQATTAIGERLLDSSAGFSHTQHVAVHFCLAFFLISEFEFYRAYINFKNFEPGLDAIKYFLVANVEPNHVFPISRDPGGFGYMTRAEGPDIEIFSKSNGLHIGQWLLFWIIGGLANLLLKHIVDPSSNDGKDLLLAMTSTNVFYTTGNAWMLFLNLPLLRVVRQANHVGIWAVVEWWSGGR</sequence>
<keyword evidence="1" id="KW-1133">Transmembrane helix</keyword>
<accession>A0A9P4G6Z2</accession>
<feature type="transmembrane region" description="Helical" evidence="1">
    <location>
        <begin position="191"/>
        <end position="209"/>
    </location>
</feature>
<feature type="transmembrane region" description="Helical" evidence="1">
    <location>
        <begin position="20"/>
        <end position="37"/>
    </location>
</feature>
<dbReference type="RefSeq" id="XP_040782743.1">
    <property type="nucleotide sequence ID" value="XM_040934347.1"/>
</dbReference>
<protein>
    <submittedName>
        <fullName evidence="2">Uncharacterized protein</fullName>
    </submittedName>
</protein>
<feature type="transmembrane region" description="Helical" evidence="1">
    <location>
        <begin position="229"/>
        <end position="248"/>
    </location>
</feature>
<gene>
    <name evidence="2" type="ORF">K460DRAFT_371389</name>
</gene>
<feature type="transmembrane region" description="Helical" evidence="1">
    <location>
        <begin position="43"/>
        <end position="63"/>
    </location>
</feature>
<dbReference type="OrthoDB" id="3761120at2759"/>
<proteinExistence type="predicted"/>
<dbReference type="GeneID" id="63851598"/>
<keyword evidence="1" id="KW-0472">Membrane</keyword>